<comment type="caution">
    <text evidence="2">The sequence shown here is derived from an EMBL/GenBank/DDBJ whole genome shotgun (WGS) entry which is preliminary data.</text>
</comment>
<evidence type="ECO:0000313" key="3">
    <source>
        <dbReference type="Proteomes" id="UP001257914"/>
    </source>
</evidence>
<proteinExistence type="predicted"/>
<keyword evidence="2" id="KW-0503">Monooxygenase</keyword>
<dbReference type="Proteomes" id="UP001257914">
    <property type="component" value="Unassembled WGS sequence"/>
</dbReference>
<protein>
    <submittedName>
        <fullName evidence="2">Antibiotic biosynthesis monooxygenase</fullName>
    </submittedName>
</protein>
<dbReference type="GO" id="GO:0004497">
    <property type="term" value="F:monooxygenase activity"/>
    <property type="evidence" value="ECO:0007669"/>
    <property type="project" value="UniProtKB-KW"/>
</dbReference>
<organism evidence="2 3">
    <name type="scientific">Psychrosphaera aquimarina</name>
    <dbReference type="NCBI Taxonomy" id="2044854"/>
    <lineage>
        <taxon>Bacteria</taxon>
        <taxon>Pseudomonadati</taxon>
        <taxon>Pseudomonadota</taxon>
        <taxon>Gammaproteobacteria</taxon>
        <taxon>Alteromonadales</taxon>
        <taxon>Pseudoalteromonadaceae</taxon>
        <taxon>Psychrosphaera</taxon>
    </lineage>
</organism>
<sequence>MAIIVAGSLMIKPTYREEFLLQSCEAILQARANESCIDFSVCADSIEPNRVNIFELWHSKQSLKAFRQAGNNQAIFNLVESFSVNEYEVT</sequence>
<keyword evidence="2" id="KW-0560">Oxidoreductase</keyword>
<dbReference type="EMBL" id="JAWCUA010000007">
    <property type="protein sequence ID" value="MDU0113144.1"/>
    <property type="molecule type" value="Genomic_DNA"/>
</dbReference>
<reference evidence="2 3" key="1">
    <citation type="submission" date="2023-10" db="EMBL/GenBank/DDBJ databases">
        <title>Psychrosphaera aquimaarina strain SW33 isolated from seawater.</title>
        <authorList>
            <person name="Bayburt H."/>
            <person name="Kim J.M."/>
            <person name="Choi B.J."/>
            <person name="Jeon C.O."/>
        </authorList>
    </citation>
    <scope>NUCLEOTIDE SEQUENCE [LARGE SCALE GENOMIC DNA]</scope>
    <source>
        <strain evidence="2 3">KCTC 52743</strain>
    </source>
</reference>
<keyword evidence="3" id="KW-1185">Reference proteome</keyword>
<dbReference type="Pfam" id="PF03992">
    <property type="entry name" value="ABM"/>
    <property type="match status" value="1"/>
</dbReference>
<evidence type="ECO:0000313" key="2">
    <source>
        <dbReference type="EMBL" id="MDU0113144.1"/>
    </source>
</evidence>
<dbReference type="SUPFAM" id="SSF54909">
    <property type="entry name" value="Dimeric alpha+beta barrel"/>
    <property type="match status" value="1"/>
</dbReference>
<dbReference type="PROSITE" id="PS51725">
    <property type="entry name" value="ABM"/>
    <property type="match status" value="1"/>
</dbReference>
<feature type="domain" description="ABM" evidence="1">
    <location>
        <begin position="3"/>
        <end position="90"/>
    </location>
</feature>
<gene>
    <name evidence="2" type="ORF">RT723_09065</name>
</gene>
<evidence type="ECO:0000259" key="1">
    <source>
        <dbReference type="PROSITE" id="PS51725"/>
    </source>
</evidence>
<dbReference type="InterPro" id="IPR011008">
    <property type="entry name" value="Dimeric_a/b-barrel"/>
</dbReference>
<dbReference type="RefSeq" id="WP_315946750.1">
    <property type="nucleotide sequence ID" value="NZ_JAWCUA010000007.1"/>
</dbReference>
<dbReference type="InterPro" id="IPR007138">
    <property type="entry name" value="ABM_dom"/>
</dbReference>
<accession>A0ABU3R0T0</accession>
<dbReference type="Gene3D" id="3.30.70.100">
    <property type="match status" value="1"/>
</dbReference>
<name>A0ABU3R0T0_9GAMM</name>